<dbReference type="InterPro" id="IPR036724">
    <property type="entry name" value="Cobalamin-bd_sf"/>
</dbReference>
<dbReference type="GO" id="GO:0005737">
    <property type="term" value="C:cytoplasm"/>
    <property type="evidence" value="ECO:0007669"/>
    <property type="project" value="TreeGrafter"/>
</dbReference>
<evidence type="ECO:0000256" key="3">
    <source>
        <dbReference type="ARBA" id="ARBA00022628"/>
    </source>
</evidence>
<dbReference type="Gene3D" id="3.40.50.280">
    <property type="entry name" value="Cobalamin-binding domain"/>
    <property type="match status" value="1"/>
</dbReference>
<gene>
    <name evidence="7" type="ORF">HF838_03685</name>
</gene>
<name>A0A848CJA5_ANEAE</name>
<dbReference type="AlphaFoldDB" id="A0A848CJA5"/>
<dbReference type="GO" id="GO:0004494">
    <property type="term" value="F:methylmalonyl-CoA mutase activity"/>
    <property type="evidence" value="ECO:0007669"/>
    <property type="project" value="UniProtKB-EC"/>
</dbReference>
<evidence type="ECO:0000256" key="4">
    <source>
        <dbReference type="ARBA" id="ARBA00023235"/>
    </source>
</evidence>
<dbReference type="SUPFAM" id="SSF51703">
    <property type="entry name" value="Cobalamin (vitamin B12)-dependent enzymes"/>
    <property type="match status" value="1"/>
</dbReference>
<dbReference type="InterPro" id="IPR006098">
    <property type="entry name" value="MMCoA_mutase_a_cat"/>
</dbReference>
<dbReference type="Proteomes" id="UP000561326">
    <property type="component" value="Unassembled WGS sequence"/>
</dbReference>
<keyword evidence="5" id="KW-0170">Cobalt</keyword>
<dbReference type="Pfam" id="PF01642">
    <property type="entry name" value="MM_CoA_mutase"/>
    <property type="match status" value="1"/>
</dbReference>
<dbReference type="GO" id="GO:0019678">
    <property type="term" value="P:propionate metabolic process, methylmalonyl pathway"/>
    <property type="evidence" value="ECO:0007669"/>
    <property type="project" value="TreeGrafter"/>
</dbReference>
<keyword evidence="3" id="KW-0846">Cobalamin</keyword>
<evidence type="ECO:0000259" key="6">
    <source>
        <dbReference type="Pfam" id="PF01642"/>
    </source>
</evidence>
<feature type="domain" description="Methylmalonyl-CoA mutase alpha/beta chain catalytic" evidence="6">
    <location>
        <begin position="47"/>
        <end position="549"/>
    </location>
</feature>
<dbReference type="PANTHER" id="PTHR48101:SF4">
    <property type="entry name" value="METHYLMALONYL-COA MUTASE, MITOCHONDRIAL"/>
    <property type="match status" value="1"/>
</dbReference>
<dbReference type="GO" id="GO:0031419">
    <property type="term" value="F:cobalamin binding"/>
    <property type="evidence" value="ECO:0007669"/>
    <property type="project" value="UniProtKB-KW"/>
</dbReference>
<dbReference type="EMBL" id="JABAGO010000003">
    <property type="protein sequence ID" value="NME97354.1"/>
    <property type="molecule type" value="Genomic_DNA"/>
</dbReference>
<dbReference type="CDD" id="cd03677">
    <property type="entry name" value="MM_CoA_mutase_beta"/>
    <property type="match status" value="1"/>
</dbReference>
<dbReference type="SUPFAM" id="SSF52242">
    <property type="entry name" value="Cobalamin (vitamin B12)-binding domain"/>
    <property type="match status" value="1"/>
</dbReference>
<proteinExistence type="inferred from homology"/>
<organism evidence="7 8">
    <name type="scientific">Aneurinibacillus aneurinilyticus</name>
    <name type="common">Bacillus aneurinolyticus</name>
    <dbReference type="NCBI Taxonomy" id="1391"/>
    <lineage>
        <taxon>Bacteria</taxon>
        <taxon>Bacillati</taxon>
        <taxon>Bacillota</taxon>
        <taxon>Bacilli</taxon>
        <taxon>Bacillales</taxon>
        <taxon>Paenibacillaceae</taxon>
        <taxon>Aneurinibacillus group</taxon>
        <taxon>Aneurinibacillus</taxon>
    </lineage>
</organism>
<comment type="caution">
    <text evidence="7">The sequence shown here is derived from an EMBL/GenBank/DDBJ whole genome shotgun (WGS) entry which is preliminary data.</text>
</comment>
<protein>
    <submittedName>
        <fullName evidence="7">Methylmalonyl-CoA mutase</fullName>
    </submittedName>
</protein>
<comment type="cofactor">
    <cofactor evidence="1">
        <name>adenosylcob(III)alamin</name>
        <dbReference type="ChEBI" id="CHEBI:18408"/>
    </cofactor>
</comment>
<accession>A0A848CJA5</accession>
<evidence type="ECO:0000313" key="7">
    <source>
        <dbReference type="EMBL" id="NME97354.1"/>
    </source>
</evidence>
<dbReference type="NCBIfam" id="TIGR00641">
    <property type="entry name" value="acid_CoA_mut_N"/>
    <property type="match status" value="1"/>
</dbReference>
<reference evidence="7 8" key="1">
    <citation type="submission" date="2020-04" db="EMBL/GenBank/DDBJ databases">
        <authorList>
            <person name="Hitch T.C.A."/>
            <person name="Wylensek D."/>
            <person name="Clavel T."/>
        </authorList>
    </citation>
    <scope>NUCLEOTIDE SEQUENCE [LARGE SCALE GENOMIC DNA]</scope>
    <source>
        <strain evidence="7 8">WB01_D5_05</strain>
    </source>
</reference>
<evidence type="ECO:0000256" key="1">
    <source>
        <dbReference type="ARBA" id="ARBA00001922"/>
    </source>
</evidence>
<comment type="similarity">
    <text evidence="2">Belongs to the methylmalonyl-CoA mutase family.</text>
</comment>
<dbReference type="InterPro" id="IPR006099">
    <property type="entry name" value="MeMalonylCoA_mutase_a/b_cat"/>
</dbReference>
<dbReference type="PANTHER" id="PTHR48101">
    <property type="entry name" value="METHYLMALONYL-COA MUTASE, MITOCHONDRIAL-RELATED"/>
    <property type="match status" value="1"/>
</dbReference>
<evidence type="ECO:0000313" key="8">
    <source>
        <dbReference type="Proteomes" id="UP000561326"/>
    </source>
</evidence>
<dbReference type="GO" id="GO:0046872">
    <property type="term" value="F:metal ion binding"/>
    <property type="evidence" value="ECO:0007669"/>
    <property type="project" value="InterPro"/>
</dbReference>
<keyword evidence="4" id="KW-0413">Isomerase</keyword>
<dbReference type="Gene3D" id="3.20.20.240">
    <property type="entry name" value="Methylmalonyl-CoA mutase"/>
    <property type="match status" value="1"/>
</dbReference>
<evidence type="ECO:0000256" key="5">
    <source>
        <dbReference type="ARBA" id="ARBA00023285"/>
    </source>
</evidence>
<dbReference type="InterPro" id="IPR016176">
    <property type="entry name" value="Cbl-dep_enz_cat"/>
</dbReference>
<sequence length="717" mass="79472">MGNETKKKIKDEKHIFTAFPRPTYEAWRQTAEKTLKGKSFEDKLMTKTYEGILLQPIYMPENLEEIPDVVRMLPGAAPYVRGTRTLGYIQQSWDVAQELSAATPEAFNRIAKHDMERGQNMIHVVLDTPTCLGRDADQVQSHRGKGLSLCTKLDVAQAFADIDLEHAPLLIQSGLSAQSVLSLLIAYMREQGKSADKLCGCIGMDPLSMWVKEGILPYSLEGVYDAMSQMTLWANRHAPNLQTVFVQGHPYHDGGGNAVQEMAFSLASAVAYIRAMQERDVDIDTSALHIRFSFSLGSNFFMEIAKLRAARMLWANIVSAFGGSEASAKMKIHGRTSFWTKTVRDPYVNLLRTTTEALAGVVGGVDSLHASPFDEALGESDAFSRRLARNTQLLLEEEAHLGKTIDPAGGSWYVEVLTDQLAQKAWKLFQHIEGKGGMVRALEEGEPQRLIEEVARTRRHNINRRKDRIVGTNVYANVKEAPIVRKMEEESVYEKWLVELAAFRSSIDVSVHRSALDKLYGAQGEQAMEAAIEAAQAGATLQEITEAVQGRRAGTTPAIAKIRTQRAAEPFEELRTAVDAYTERTGKRPQVFLANIGPTQSYKPRADFSVGFFEVGGFEVLADKGFNILEEAVREAAASTASIIVICSSDDMYPNIVPQLAQMLRRTIPSCTIFLAGAPQAEQWAIYKEAGVHHAITMQSDCYAVLRSLLHQKGIML</sequence>
<evidence type="ECO:0000256" key="2">
    <source>
        <dbReference type="ARBA" id="ARBA00008465"/>
    </source>
</evidence>